<dbReference type="HOGENOM" id="CLU_128345_0_0_1"/>
<dbReference type="Proteomes" id="UP000054217">
    <property type="component" value="Unassembled WGS sequence"/>
</dbReference>
<name>A0A0C3PH35_PISTI</name>
<feature type="region of interest" description="Disordered" evidence="1">
    <location>
        <begin position="69"/>
        <end position="136"/>
    </location>
</feature>
<sequence length="180" mass="19016">MACFKALCCIWQPPSPSDDAVVPQVPVPVRAAQPPASTDIHVPALTEVPVEAPDSPSVNIGGVRAATAVENTPPCSPAGPSPSNVDTPASAPTQGFPSNRTGALAPALTEVQPTVPRSPEESVDTPVPVHTEEVPTASARSRFRLDPAKEQSCRGSVILRMNQKFLMEKERRCVCFVVFV</sequence>
<dbReference type="EMBL" id="KN831959">
    <property type="protein sequence ID" value="KIO07731.1"/>
    <property type="molecule type" value="Genomic_DNA"/>
</dbReference>
<keyword evidence="3" id="KW-1185">Reference proteome</keyword>
<reference evidence="3" key="2">
    <citation type="submission" date="2015-01" db="EMBL/GenBank/DDBJ databases">
        <title>Evolutionary Origins and Diversification of the Mycorrhizal Mutualists.</title>
        <authorList>
            <consortium name="DOE Joint Genome Institute"/>
            <consortium name="Mycorrhizal Genomics Consortium"/>
            <person name="Kohler A."/>
            <person name="Kuo A."/>
            <person name="Nagy L.G."/>
            <person name="Floudas D."/>
            <person name="Copeland A."/>
            <person name="Barry K.W."/>
            <person name="Cichocki N."/>
            <person name="Veneault-Fourrey C."/>
            <person name="LaButti K."/>
            <person name="Lindquist E.A."/>
            <person name="Lipzen A."/>
            <person name="Lundell T."/>
            <person name="Morin E."/>
            <person name="Murat C."/>
            <person name="Riley R."/>
            <person name="Ohm R."/>
            <person name="Sun H."/>
            <person name="Tunlid A."/>
            <person name="Henrissat B."/>
            <person name="Grigoriev I.V."/>
            <person name="Hibbett D.S."/>
            <person name="Martin F."/>
        </authorList>
    </citation>
    <scope>NUCLEOTIDE SEQUENCE [LARGE SCALE GENOMIC DNA]</scope>
    <source>
        <strain evidence="3">Marx 270</strain>
    </source>
</reference>
<evidence type="ECO:0000313" key="2">
    <source>
        <dbReference type="EMBL" id="KIO07731.1"/>
    </source>
</evidence>
<proteinExistence type="predicted"/>
<evidence type="ECO:0000256" key="1">
    <source>
        <dbReference type="SAM" id="MobiDB-lite"/>
    </source>
</evidence>
<dbReference type="InParanoid" id="A0A0C3PH35"/>
<evidence type="ECO:0000313" key="3">
    <source>
        <dbReference type="Proteomes" id="UP000054217"/>
    </source>
</evidence>
<accession>A0A0C3PH35</accession>
<protein>
    <submittedName>
        <fullName evidence="2">Uncharacterized protein</fullName>
    </submittedName>
</protein>
<reference evidence="2 3" key="1">
    <citation type="submission" date="2014-04" db="EMBL/GenBank/DDBJ databases">
        <authorList>
            <consortium name="DOE Joint Genome Institute"/>
            <person name="Kuo A."/>
            <person name="Kohler A."/>
            <person name="Costa M.D."/>
            <person name="Nagy L.G."/>
            <person name="Floudas D."/>
            <person name="Copeland A."/>
            <person name="Barry K.W."/>
            <person name="Cichocki N."/>
            <person name="Veneault-Fourrey C."/>
            <person name="LaButti K."/>
            <person name="Lindquist E.A."/>
            <person name="Lipzen A."/>
            <person name="Lundell T."/>
            <person name="Morin E."/>
            <person name="Murat C."/>
            <person name="Sun H."/>
            <person name="Tunlid A."/>
            <person name="Henrissat B."/>
            <person name="Grigoriev I.V."/>
            <person name="Hibbett D.S."/>
            <person name="Martin F."/>
            <person name="Nordberg H.P."/>
            <person name="Cantor M.N."/>
            <person name="Hua S.X."/>
        </authorList>
    </citation>
    <scope>NUCLEOTIDE SEQUENCE [LARGE SCALE GENOMIC DNA]</scope>
    <source>
        <strain evidence="2 3">Marx 270</strain>
    </source>
</reference>
<gene>
    <name evidence="2" type="ORF">M404DRAFT_393742</name>
</gene>
<feature type="compositionally biased region" description="Polar residues" evidence="1">
    <location>
        <begin position="81"/>
        <end position="101"/>
    </location>
</feature>
<dbReference type="AlphaFoldDB" id="A0A0C3PH35"/>
<organism evidence="2 3">
    <name type="scientific">Pisolithus tinctorius Marx 270</name>
    <dbReference type="NCBI Taxonomy" id="870435"/>
    <lineage>
        <taxon>Eukaryota</taxon>
        <taxon>Fungi</taxon>
        <taxon>Dikarya</taxon>
        <taxon>Basidiomycota</taxon>
        <taxon>Agaricomycotina</taxon>
        <taxon>Agaricomycetes</taxon>
        <taxon>Agaricomycetidae</taxon>
        <taxon>Boletales</taxon>
        <taxon>Sclerodermatineae</taxon>
        <taxon>Pisolithaceae</taxon>
        <taxon>Pisolithus</taxon>
    </lineage>
</organism>
<dbReference type="STRING" id="870435.A0A0C3PH35"/>